<evidence type="ECO:0000313" key="4">
    <source>
        <dbReference type="Proteomes" id="UP000555407"/>
    </source>
</evidence>
<keyword evidence="4" id="KW-1185">Reference proteome</keyword>
<gene>
    <name evidence="3" type="ORF">BJY22_008027</name>
</gene>
<organism evidence="3 4">
    <name type="scientific">Kribbella shirazensis</name>
    <dbReference type="NCBI Taxonomy" id="1105143"/>
    <lineage>
        <taxon>Bacteria</taxon>
        <taxon>Bacillati</taxon>
        <taxon>Actinomycetota</taxon>
        <taxon>Actinomycetes</taxon>
        <taxon>Propionibacteriales</taxon>
        <taxon>Kribbellaceae</taxon>
        <taxon>Kribbella</taxon>
    </lineage>
</organism>
<name>A0A7X5VJA3_9ACTN</name>
<dbReference type="AlphaFoldDB" id="A0A7X5VJA3"/>
<sequence length="196" mass="19245">MRLFNSKKKKLVAAGIAAVGMIGAGAVAANAAGETGCKYLTYPLCARSVASLQVVDGSLIESDLAPAVRDKLNKPSTGEAGPAGPAGPEGPAGPAGADGKDGVSGLAVVGPTQTVPKGFSAVKLDCAAGKKAIGGGLKWDTGSGTAADVVMNGSYPSDVTEVEGVATATSWTIALTNNDPKGSITIQPFVTCVTAN</sequence>
<reference evidence="3 4" key="1">
    <citation type="submission" date="2020-03" db="EMBL/GenBank/DDBJ databases">
        <title>Sequencing the genomes of 1000 actinobacteria strains.</title>
        <authorList>
            <person name="Klenk H.-P."/>
        </authorList>
    </citation>
    <scope>NUCLEOTIDE SEQUENCE [LARGE SCALE GENOMIC DNA]</scope>
    <source>
        <strain evidence="3 4">DSM 45490</strain>
    </source>
</reference>
<keyword evidence="2" id="KW-0732">Signal</keyword>
<feature type="signal peptide" evidence="2">
    <location>
        <begin position="1"/>
        <end position="31"/>
    </location>
</feature>
<dbReference type="Proteomes" id="UP000555407">
    <property type="component" value="Unassembled WGS sequence"/>
</dbReference>
<evidence type="ECO:0000313" key="3">
    <source>
        <dbReference type="EMBL" id="NIK62310.1"/>
    </source>
</evidence>
<evidence type="ECO:0008006" key="5">
    <source>
        <dbReference type="Google" id="ProtNLM"/>
    </source>
</evidence>
<accession>A0A7X5VJA3</accession>
<feature type="region of interest" description="Disordered" evidence="1">
    <location>
        <begin position="71"/>
        <end position="103"/>
    </location>
</feature>
<evidence type="ECO:0000256" key="1">
    <source>
        <dbReference type="SAM" id="MobiDB-lite"/>
    </source>
</evidence>
<comment type="caution">
    <text evidence="3">The sequence shown here is derived from an EMBL/GenBank/DDBJ whole genome shotgun (WGS) entry which is preliminary data.</text>
</comment>
<dbReference type="RefSeq" id="WP_167217356.1">
    <property type="nucleotide sequence ID" value="NZ_JAASRO010000001.1"/>
</dbReference>
<evidence type="ECO:0000256" key="2">
    <source>
        <dbReference type="SAM" id="SignalP"/>
    </source>
</evidence>
<feature type="chain" id="PRO_5031050143" description="Collagen triple helix repeat protein" evidence="2">
    <location>
        <begin position="32"/>
        <end position="196"/>
    </location>
</feature>
<proteinExistence type="predicted"/>
<protein>
    <recommendedName>
        <fullName evidence="5">Collagen triple helix repeat protein</fullName>
    </recommendedName>
</protein>
<dbReference type="Gene3D" id="1.20.5.320">
    <property type="entry name" value="6-Phosphogluconate Dehydrogenase, domain 3"/>
    <property type="match status" value="1"/>
</dbReference>
<dbReference type="EMBL" id="JAASRO010000001">
    <property type="protein sequence ID" value="NIK62310.1"/>
    <property type="molecule type" value="Genomic_DNA"/>
</dbReference>